<dbReference type="PROSITE" id="PS00972">
    <property type="entry name" value="USP_1"/>
    <property type="match status" value="1"/>
</dbReference>
<evidence type="ECO:0000313" key="2">
    <source>
        <dbReference type="EMBL" id="OQS53971.1"/>
    </source>
</evidence>
<evidence type="ECO:0000259" key="1">
    <source>
        <dbReference type="PROSITE" id="PS50235"/>
    </source>
</evidence>
<dbReference type="SUPFAM" id="SSF54001">
    <property type="entry name" value="Cysteine proteinases"/>
    <property type="match status" value="1"/>
</dbReference>
<dbReference type="OrthoDB" id="420187at2759"/>
<dbReference type="CDD" id="cd02257">
    <property type="entry name" value="Peptidase_C19"/>
    <property type="match status" value="1"/>
</dbReference>
<dbReference type="InterPro" id="IPR028889">
    <property type="entry name" value="USP"/>
</dbReference>
<dbReference type="GO" id="GO:0005634">
    <property type="term" value="C:nucleus"/>
    <property type="evidence" value="ECO:0007669"/>
    <property type="project" value="TreeGrafter"/>
</dbReference>
<dbReference type="AlphaFoldDB" id="A0A1W0E415"/>
<protein>
    <submittedName>
        <fullName evidence="2">Usp36</fullName>
    </submittedName>
</protein>
<dbReference type="InterPro" id="IPR001394">
    <property type="entry name" value="Peptidase_C19_UCH"/>
</dbReference>
<feature type="domain" description="USP" evidence="1">
    <location>
        <begin position="12"/>
        <end position="289"/>
    </location>
</feature>
<proteinExistence type="predicted"/>
<gene>
    <name evidence="2" type="primary">Usp36</name>
    <name evidence="2" type="ORF">EHP00_1802</name>
</gene>
<dbReference type="EMBL" id="MNPJ01000023">
    <property type="protein sequence ID" value="OQS53971.1"/>
    <property type="molecule type" value="Genomic_DNA"/>
</dbReference>
<name>A0A1W0E415_9MICR</name>
<dbReference type="GO" id="GO:0005829">
    <property type="term" value="C:cytosol"/>
    <property type="evidence" value="ECO:0007669"/>
    <property type="project" value="TreeGrafter"/>
</dbReference>
<dbReference type="InterPro" id="IPR038765">
    <property type="entry name" value="Papain-like_cys_pep_sf"/>
</dbReference>
<sequence>MFFRSKTVSQVKGLANVGNTCFFNSVMQCLLSLEKFTNFFEKETFTDKQLISRALQNFILFYKKSTCSYVDPTTFIRDIKHKIRLFDGSQQDAHAYLELLLSLVFTENQGQDKKPSSIEKLFSVEHKHTITCKSCLHKEERKSISAIQWLFIKNSVKESIDSYEGIEDFVDDSAQWKCSDCNKKVSTGIKHKITKCSEYLILHLNRFLDVKNKNTANIYVDEKISVGGNNYRIVGIVSHTGSLNYGHYYSYAARTFETREAYKCNDKTVTKSRFEMSSDGPYILFYEKQRETMCDI</sequence>
<dbReference type="Gene3D" id="3.90.70.10">
    <property type="entry name" value="Cysteine proteinases"/>
    <property type="match status" value="1"/>
</dbReference>
<organism evidence="2 3">
    <name type="scientific">Ecytonucleospora hepatopenaei</name>
    <dbReference type="NCBI Taxonomy" id="646526"/>
    <lineage>
        <taxon>Eukaryota</taxon>
        <taxon>Fungi</taxon>
        <taxon>Fungi incertae sedis</taxon>
        <taxon>Microsporidia</taxon>
        <taxon>Enterocytozoonidae</taxon>
        <taxon>Ecytonucleospora</taxon>
    </lineage>
</organism>
<dbReference type="PANTHER" id="PTHR24006">
    <property type="entry name" value="UBIQUITIN CARBOXYL-TERMINAL HYDROLASE"/>
    <property type="match status" value="1"/>
</dbReference>
<dbReference type="Pfam" id="PF00443">
    <property type="entry name" value="UCH"/>
    <property type="match status" value="1"/>
</dbReference>
<keyword evidence="3" id="KW-1185">Reference proteome</keyword>
<dbReference type="GO" id="GO:0004843">
    <property type="term" value="F:cysteine-type deubiquitinase activity"/>
    <property type="evidence" value="ECO:0007669"/>
    <property type="project" value="InterPro"/>
</dbReference>
<evidence type="ECO:0000313" key="3">
    <source>
        <dbReference type="Proteomes" id="UP000192758"/>
    </source>
</evidence>
<dbReference type="PROSITE" id="PS50235">
    <property type="entry name" value="USP_3"/>
    <property type="match status" value="1"/>
</dbReference>
<dbReference type="PANTHER" id="PTHR24006:SF827">
    <property type="entry name" value="UBIQUITIN CARBOXYL-TERMINAL HYDROLASE 34"/>
    <property type="match status" value="1"/>
</dbReference>
<dbReference type="VEuPathDB" id="MicrosporidiaDB:EHP00_1802"/>
<comment type="caution">
    <text evidence="2">The sequence shown here is derived from an EMBL/GenBank/DDBJ whole genome shotgun (WGS) entry which is preliminary data.</text>
</comment>
<dbReference type="GO" id="GO:0016579">
    <property type="term" value="P:protein deubiquitination"/>
    <property type="evidence" value="ECO:0007669"/>
    <property type="project" value="InterPro"/>
</dbReference>
<reference evidence="2 3" key="1">
    <citation type="journal article" date="2017" name="Environ. Microbiol.">
        <title>Decay of the glycolytic pathway and adaptation to intranuclear parasitism within Enterocytozoonidae microsporidia.</title>
        <authorList>
            <person name="Wiredu Boakye D."/>
            <person name="Jaroenlak P."/>
            <person name="Prachumwat A."/>
            <person name="Williams T.A."/>
            <person name="Bateman K.S."/>
            <person name="Itsathitphaisarn O."/>
            <person name="Sritunyalucksana K."/>
            <person name="Paszkiewicz K.H."/>
            <person name="Moore K.A."/>
            <person name="Stentiford G.D."/>
            <person name="Williams B.A."/>
        </authorList>
    </citation>
    <scope>NUCLEOTIDE SEQUENCE [LARGE SCALE GENOMIC DNA]</scope>
    <source>
        <strain evidence="2 3">TH1</strain>
    </source>
</reference>
<dbReference type="InterPro" id="IPR050164">
    <property type="entry name" value="Peptidase_C19"/>
</dbReference>
<dbReference type="InterPro" id="IPR018200">
    <property type="entry name" value="USP_CS"/>
</dbReference>
<accession>A0A1W0E415</accession>
<dbReference type="Proteomes" id="UP000192758">
    <property type="component" value="Unassembled WGS sequence"/>
</dbReference>